<protein>
    <submittedName>
        <fullName evidence="2">Uncharacterized protein</fullName>
    </submittedName>
</protein>
<organism evidence="2 3">
    <name type="scientific">Mya arenaria</name>
    <name type="common">Soft-shell clam</name>
    <dbReference type="NCBI Taxonomy" id="6604"/>
    <lineage>
        <taxon>Eukaryota</taxon>
        <taxon>Metazoa</taxon>
        <taxon>Spiralia</taxon>
        <taxon>Lophotrochozoa</taxon>
        <taxon>Mollusca</taxon>
        <taxon>Bivalvia</taxon>
        <taxon>Autobranchia</taxon>
        <taxon>Heteroconchia</taxon>
        <taxon>Euheterodonta</taxon>
        <taxon>Imparidentia</taxon>
        <taxon>Neoheterodontei</taxon>
        <taxon>Myida</taxon>
        <taxon>Myoidea</taxon>
        <taxon>Myidae</taxon>
        <taxon>Mya</taxon>
    </lineage>
</organism>
<dbReference type="EMBL" id="CP111022">
    <property type="protein sequence ID" value="WAR18472.1"/>
    <property type="molecule type" value="Genomic_DNA"/>
</dbReference>
<feature type="region of interest" description="Disordered" evidence="1">
    <location>
        <begin position="1"/>
        <end position="58"/>
    </location>
</feature>
<reference evidence="2" key="1">
    <citation type="submission" date="2022-11" db="EMBL/GenBank/DDBJ databases">
        <title>Centuries of genome instability and evolution in soft-shell clam transmissible cancer (bioRxiv).</title>
        <authorList>
            <person name="Hart S.F.M."/>
            <person name="Yonemitsu M.A."/>
            <person name="Giersch R.M."/>
            <person name="Beal B.F."/>
            <person name="Arriagada G."/>
            <person name="Davis B.W."/>
            <person name="Ostrander E.A."/>
            <person name="Goff S.P."/>
            <person name="Metzger M.J."/>
        </authorList>
    </citation>
    <scope>NUCLEOTIDE SEQUENCE</scope>
    <source>
        <strain evidence="2">MELC-2E11</strain>
        <tissue evidence="2">Siphon/mantle</tissue>
    </source>
</reference>
<accession>A0ABY7F8E0</accession>
<keyword evidence="3" id="KW-1185">Reference proteome</keyword>
<feature type="compositionally biased region" description="Polar residues" evidence="1">
    <location>
        <begin position="23"/>
        <end position="36"/>
    </location>
</feature>
<evidence type="ECO:0000256" key="1">
    <source>
        <dbReference type="SAM" id="MobiDB-lite"/>
    </source>
</evidence>
<evidence type="ECO:0000313" key="2">
    <source>
        <dbReference type="EMBL" id="WAR18472.1"/>
    </source>
</evidence>
<sequence length="99" mass="10874">MDFNLTAVYTDQQRGGPEGACTGSRTGSARATVTETRASETDGRRAFSTTDDATEGRCSGMKRNKHVISRDARKTYKSSDFDLGDQSVTTFKSDRIHIM</sequence>
<gene>
    <name evidence="2" type="ORF">MAR_000310</name>
</gene>
<proteinExistence type="predicted"/>
<dbReference type="Proteomes" id="UP001164746">
    <property type="component" value="Chromosome 11"/>
</dbReference>
<name>A0ABY7F8E0_MYAAR</name>
<evidence type="ECO:0000313" key="3">
    <source>
        <dbReference type="Proteomes" id="UP001164746"/>
    </source>
</evidence>